<comment type="caution">
    <text evidence="2">The sequence shown here is derived from an EMBL/GenBank/DDBJ whole genome shotgun (WGS) entry which is preliminary data.</text>
</comment>
<feature type="chain" id="PRO_5045140710" evidence="1">
    <location>
        <begin position="23"/>
        <end position="215"/>
    </location>
</feature>
<sequence length="215" mass="22837">MTRLTICCLTVLTIALAAPVSALPPSLINYQGVITDSEGRAIDGLHDLTFKIYEDSLNSVPLLWTELHGQVPVTAGLFDVILGRNTAFPQDLFESEELWLGITVEGDSEITPRMRMTSSPSAIFAALADSALKGGGGPDDDWTIAGTNMHAAVPGSIGVGTSDPLAKLHVMSEDQNVVPGVLGHEDLLGDRPSIAHRTAFDCHLPGWGGRTRRLG</sequence>
<dbReference type="EMBL" id="JBHPKH010000125">
    <property type="protein sequence ID" value="MFC1573328.1"/>
    <property type="molecule type" value="Genomic_DNA"/>
</dbReference>
<evidence type="ECO:0000313" key="3">
    <source>
        <dbReference type="Proteomes" id="UP001593833"/>
    </source>
</evidence>
<reference evidence="2 3" key="1">
    <citation type="submission" date="2024-09" db="EMBL/GenBank/DDBJ databases">
        <authorList>
            <person name="D'Angelo T."/>
        </authorList>
    </citation>
    <scope>NUCLEOTIDE SEQUENCE [LARGE SCALE GENOMIC DNA]</scope>
    <source>
        <strain evidence="2">SAG AM-320-E07</strain>
    </source>
</reference>
<proteinExistence type="predicted"/>
<organism evidence="2 3">
    <name type="scientific">Eiseniibacteriota bacterium</name>
    <dbReference type="NCBI Taxonomy" id="2212470"/>
    <lineage>
        <taxon>Bacteria</taxon>
        <taxon>Candidatus Eiseniibacteriota</taxon>
    </lineage>
</organism>
<protein>
    <submittedName>
        <fullName evidence="2">Uncharacterized protein</fullName>
    </submittedName>
</protein>
<feature type="signal peptide" evidence="1">
    <location>
        <begin position="1"/>
        <end position="22"/>
    </location>
</feature>
<keyword evidence="1" id="KW-0732">Signal</keyword>
<evidence type="ECO:0000313" key="2">
    <source>
        <dbReference type="EMBL" id="MFC1573328.1"/>
    </source>
</evidence>
<keyword evidence="3" id="KW-1185">Reference proteome</keyword>
<name>A0ABV6YLW9_UNCEI</name>
<accession>A0ABV6YLW9</accession>
<gene>
    <name evidence="2" type="ORF">ACFL6M_06985</name>
</gene>
<dbReference type="Proteomes" id="UP001593833">
    <property type="component" value="Unassembled WGS sequence"/>
</dbReference>
<evidence type="ECO:0000256" key="1">
    <source>
        <dbReference type="SAM" id="SignalP"/>
    </source>
</evidence>